<gene>
    <name evidence="2" type="ORF">VW35_19470</name>
</gene>
<name>A0A0F5L2S0_9HYPH</name>
<dbReference type="Gene3D" id="3.60.21.10">
    <property type="match status" value="1"/>
</dbReference>
<keyword evidence="3" id="KW-1185">Reference proteome</keyword>
<organism evidence="2 3">
    <name type="scientific">Devosia soli</name>
    <dbReference type="NCBI Taxonomy" id="361041"/>
    <lineage>
        <taxon>Bacteria</taxon>
        <taxon>Pseudomonadati</taxon>
        <taxon>Pseudomonadota</taxon>
        <taxon>Alphaproteobacteria</taxon>
        <taxon>Hyphomicrobiales</taxon>
        <taxon>Devosiaceae</taxon>
        <taxon>Devosia</taxon>
    </lineage>
</organism>
<dbReference type="GO" id="GO:0005737">
    <property type="term" value="C:cytoplasm"/>
    <property type="evidence" value="ECO:0007669"/>
    <property type="project" value="TreeGrafter"/>
</dbReference>
<dbReference type="GO" id="GO:0008803">
    <property type="term" value="F:bis(5'-nucleosyl)-tetraphosphatase (symmetrical) activity"/>
    <property type="evidence" value="ECO:0007669"/>
    <property type="project" value="TreeGrafter"/>
</dbReference>
<evidence type="ECO:0000313" key="3">
    <source>
        <dbReference type="Proteomes" id="UP000033514"/>
    </source>
</evidence>
<dbReference type="InterPro" id="IPR004843">
    <property type="entry name" value="Calcineurin-like_PHP"/>
</dbReference>
<proteinExistence type="predicted"/>
<dbReference type="EMBL" id="LAJG01000048">
    <property type="protein sequence ID" value="KKB75927.1"/>
    <property type="molecule type" value="Genomic_DNA"/>
</dbReference>
<dbReference type="PATRIC" id="fig|361041.3.peg.3310"/>
<evidence type="ECO:0000313" key="2">
    <source>
        <dbReference type="EMBL" id="KKB75927.1"/>
    </source>
</evidence>
<dbReference type="Proteomes" id="UP000033514">
    <property type="component" value="Unassembled WGS sequence"/>
</dbReference>
<protein>
    <recommendedName>
        <fullName evidence="1">Calcineurin-like phosphoesterase domain-containing protein</fullName>
    </recommendedName>
</protein>
<dbReference type="InterPro" id="IPR050126">
    <property type="entry name" value="Ap4A_hydrolase"/>
</dbReference>
<dbReference type="STRING" id="361041.VW35_19470"/>
<dbReference type="Pfam" id="PF00149">
    <property type="entry name" value="Metallophos"/>
    <property type="match status" value="1"/>
</dbReference>
<dbReference type="OrthoDB" id="9807890at2"/>
<dbReference type="GO" id="GO:0016791">
    <property type="term" value="F:phosphatase activity"/>
    <property type="evidence" value="ECO:0007669"/>
    <property type="project" value="TreeGrafter"/>
</dbReference>
<feature type="domain" description="Calcineurin-like phosphoesterase" evidence="1">
    <location>
        <begin position="28"/>
        <end position="217"/>
    </location>
</feature>
<reference evidence="2 3" key="1">
    <citation type="submission" date="2015-03" db="EMBL/GenBank/DDBJ databases">
        <authorList>
            <person name="Hassan Y.I."/>
            <person name="Lepp D."/>
            <person name="Zhou T."/>
        </authorList>
    </citation>
    <scope>NUCLEOTIDE SEQUENCE [LARGE SCALE GENOMIC DNA]</scope>
    <source>
        <strain evidence="2 3">GH2-10</strain>
    </source>
</reference>
<evidence type="ECO:0000259" key="1">
    <source>
        <dbReference type="Pfam" id="PF00149"/>
    </source>
</evidence>
<dbReference type="CDD" id="cd00144">
    <property type="entry name" value="MPP_PPP_family"/>
    <property type="match status" value="1"/>
</dbReference>
<dbReference type="PANTHER" id="PTHR42850">
    <property type="entry name" value="METALLOPHOSPHOESTERASE"/>
    <property type="match status" value="1"/>
</dbReference>
<comment type="caution">
    <text evidence="2">The sequence shown here is derived from an EMBL/GenBank/DDBJ whole genome shotgun (WGS) entry which is preliminary data.</text>
</comment>
<dbReference type="InterPro" id="IPR029052">
    <property type="entry name" value="Metallo-depent_PP-like"/>
</dbReference>
<dbReference type="PANTHER" id="PTHR42850:SF4">
    <property type="entry name" value="ZINC-DEPENDENT ENDOPOLYPHOSPHATASE"/>
    <property type="match status" value="1"/>
</dbReference>
<dbReference type="RefSeq" id="WP_046144745.1">
    <property type="nucleotide sequence ID" value="NZ_LAJG01000048.1"/>
</dbReference>
<dbReference type="SUPFAM" id="SSF56300">
    <property type="entry name" value="Metallo-dependent phosphatases"/>
    <property type="match status" value="1"/>
</dbReference>
<accession>A0A0F5L2S0</accession>
<dbReference type="AlphaFoldDB" id="A0A0F5L2S0"/>
<sequence>MFGLFGKRPVSSGNSAARVTLETQPDVIYAIGDIHGCLDKLKRLEALISADAAGIAGEKLIITLGDYVDRGPNSAQTLNWLAKAPPDGFKRLCLRGNHEALFLQAIENPRTARNWLQWGGKETLLSYGIDSATFQRMGAKSQLQVMQGMVPEEHVTFLKSCPIMVGVGEFLFVHAGIRPGLSLAQQRDEDLIWIRDPFLIKDHGLGIRVVHGHTPAAEPQITSFRIGIDTAAYDGGPLTALKITRTGDLGLLSSEMTLN</sequence>
<dbReference type="GO" id="GO:0110154">
    <property type="term" value="P:RNA decapping"/>
    <property type="evidence" value="ECO:0007669"/>
    <property type="project" value="TreeGrafter"/>
</dbReference>